<comment type="caution">
    <text evidence="1">The sequence shown here is derived from an EMBL/GenBank/DDBJ whole genome shotgun (WGS) entry which is preliminary data.</text>
</comment>
<reference evidence="2" key="1">
    <citation type="journal article" date="2022" name="Mol. Ecol. Resour.">
        <title>The genomes of chicory, endive, great burdock and yacon provide insights into Asteraceae palaeo-polyploidization history and plant inulin production.</title>
        <authorList>
            <person name="Fan W."/>
            <person name="Wang S."/>
            <person name="Wang H."/>
            <person name="Wang A."/>
            <person name="Jiang F."/>
            <person name="Liu H."/>
            <person name="Zhao H."/>
            <person name="Xu D."/>
            <person name="Zhang Y."/>
        </authorList>
    </citation>
    <scope>NUCLEOTIDE SEQUENCE [LARGE SCALE GENOMIC DNA]</scope>
    <source>
        <strain evidence="2">cv. Yunnan</strain>
    </source>
</reference>
<sequence>MAWFLKILNLEHEVATKLQKVSSFRTRRKLADCEVLIEQSWNRCLVVSNRDNMQRFRFCLFVGSWSSIYGIRV</sequence>
<organism evidence="1 2">
    <name type="scientific">Smallanthus sonchifolius</name>
    <dbReference type="NCBI Taxonomy" id="185202"/>
    <lineage>
        <taxon>Eukaryota</taxon>
        <taxon>Viridiplantae</taxon>
        <taxon>Streptophyta</taxon>
        <taxon>Embryophyta</taxon>
        <taxon>Tracheophyta</taxon>
        <taxon>Spermatophyta</taxon>
        <taxon>Magnoliopsida</taxon>
        <taxon>eudicotyledons</taxon>
        <taxon>Gunneridae</taxon>
        <taxon>Pentapetalae</taxon>
        <taxon>asterids</taxon>
        <taxon>campanulids</taxon>
        <taxon>Asterales</taxon>
        <taxon>Asteraceae</taxon>
        <taxon>Asteroideae</taxon>
        <taxon>Heliantheae alliance</taxon>
        <taxon>Millerieae</taxon>
        <taxon>Smallanthus</taxon>
    </lineage>
</organism>
<evidence type="ECO:0000313" key="1">
    <source>
        <dbReference type="EMBL" id="KAI3808667.1"/>
    </source>
</evidence>
<gene>
    <name evidence="1" type="ORF">L1987_24624</name>
</gene>
<proteinExistence type="predicted"/>
<protein>
    <submittedName>
        <fullName evidence="1">Uncharacterized protein</fullName>
    </submittedName>
</protein>
<reference evidence="1 2" key="2">
    <citation type="journal article" date="2022" name="Mol. Ecol. Resour.">
        <title>The genomes of chicory, endive, great burdock and yacon provide insights into Asteraceae paleo-polyploidization history and plant inulin production.</title>
        <authorList>
            <person name="Fan W."/>
            <person name="Wang S."/>
            <person name="Wang H."/>
            <person name="Wang A."/>
            <person name="Jiang F."/>
            <person name="Liu H."/>
            <person name="Zhao H."/>
            <person name="Xu D."/>
            <person name="Zhang Y."/>
        </authorList>
    </citation>
    <scope>NUCLEOTIDE SEQUENCE [LARGE SCALE GENOMIC DNA]</scope>
    <source>
        <strain evidence="2">cv. Yunnan</strain>
        <tissue evidence="1">Leaves</tissue>
    </source>
</reference>
<evidence type="ECO:0000313" key="2">
    <source>
        <dbReference type="Proteomes" id="UP001056120"/>
    </source>
</evidence>
<name>A0ACB9ILJ5_9ASTR</name>
<dbReference type="EMBL" id="CM042025">
    <property type="protein sequence ID" value="KAI3808667.1"/>
    <property type="molecule type" value="Genomic_DNA"/>
</dbReference>
<accession>A0ACB9ILJ5</accession>
<keyword evidence="2" id="KW-1185">Reference proteome</keyword>
<dbReference type="Proteomes" id="UP001056120">
    <property type="component" value="Linkage Group LG08"/>
</dbReference>